<gene>
    <name evidence="3" type="ORF">AB205_0031380</name>
</gene>
<dbReference type="PROSITE" id="PS50835">
    <property type="entry name" value="IG_LIKE"/>
    <property type="match status" value="1"/>
</dbReference>
<accession>A0A2G9RBG4</accession>
<dbReference type="InterPro" id="IPR050380">
    <property type="entry name" value="Immune_Resp_Modulators"/>
</dbReference>
<dbReference type="Gene3D" id="2.60.40.10">
    <property type="entry name" value="Immunoglobulins"/>
    <property type="match status" value="3"/>
</dbReference>
<feature type="non-terminal residue" evidence="3">
    <location>
        <position position="426"/>
    </location>
</feature>
<dbReference type="SUPFAM" id="SSF48726">
    <property type="entry name" value="Immunoglobulin"/>
    <property type="match status" value="2"/>
</dbReference>
<organism evidence="3 4">
    <name type="scientific">Aquarana catesbeiana</name>
    <name type="common">American bullfrog</name>
    <name type="synonym">Rana catesbeiana</name>
    <dbReference type="NCBI Taxonomy" id="8400"/>
    <lineage>
        <taxon>Eukaryota</taxon>
        <taxon>Metazoa</taxon>
        <taxon>Chordata</taxon>
        <taxon>Craniata</taxon>
        <taxon>Vertebrata</taxon>
        <taxon>Euteleostomi</taxon>
        <taxon>Amphibia</taxon>
        <taxon>Batrachia</taxon>
        <taxon>Anura</taxon>
        <taxon>Neobatrachia</taxon>
        <taxon>Ranoidea</taxon>
        <taxon>Ranidae</taxon>
        <taxon>Aquarana</taxon>
    </lineage>
</organism>
<dbReference type="Proteomes" id="UP000228934">
    <property type="component" value="Unassembled WGS sequence"/>
</dbReference>
<dbReference type="InterPro" id="IPR036179">
    <property type="entry name" value="Ig-like_dom_sf"/>
</dbReference>
<dbReference type="InterPro" id="IPR013783">
    <property type="entry name" value="Ig-like_fold"/>
</dbReference>
<name>A0A2G9RBG4_AQUCT</name>
<reference evidence="4" key="1">
    <citation type="journal article" date="2017" name="Nat. Commun.">
        <title>The North American bullfrog draft genome provides insight into hormonal regulation of long noncoding RNA.</title>
        <authorList>
            <person name="Hammond S.A."/>
            <person name="Warren R.L."/>
            <person name="Vandervalk B.P."/>
            <person name="Kucuk E."/>
            <person name="Khan H."/>
            <person name="Gibb E.A."/>
            <person name="Pandoh P."/>
            <person name="Kirk H."/>
            <person name="Zhao Y."/>
            <person name="Jones M."/>
            <person name="Mungall A.J."/>
            <person name="Coope R."/>
            <person name="Pleasance S."/>
            <person name="Moore R.A."/>
            <person name="Holt R.A."/>
            <person name="Round J.M."/>
            <person name="Ohora S."/>
            <person name="Walle B.V."/>
            <person name="Veldhoen N."/>
            <person name="Helbing C.C."/>
            <person name="Birol I."/>
        </authorList>
    </citation>
    <scope>NUCLEOTIDE SEQUENCE [LARGE SCALE GENOMIC DNA]</scope>
</reference>
<dbReference type="PANTHER" id="PTHR23411">
    <property type="entry name" value="TAPASIN"/>
    <property type="match status" value="1"/>
</dbReference>
<feature type="domain" description="Ig-like" evidence="2">
    <location>
        <begin position="194"/>
        <end position="303"/>
    </location>
</feature>
<evidence type="ECO:0000256" key="1">
    <source>
        <dbReference type="ARBA" id="ARBA00023319"/>
    </source>
</evidence>
<dbReference type="EMBL" id="KV958179">
    <property type="protein sequence ID" value="PIO24583.1"/>
    <property type="molecule type" value="Genomic_DNA"/>
</dbReference>
<dbReference type="CDD" id="cd00098">
    <property type="entry name" value="IgC1"/>
    <property type="match status" value="1"/>
</dbReference>
<dbReference type="InterPro" id="IPR003006">
    <property type="entry name" value="Ig/MHC_CS"/>
</dbReference>
<evidence type="ECO:0000313" key="4">
    <source>
        <dbReference type="Proteomes" id="UP000228934"/>
    </source>
</evidence>
<dbReference type="Pfam" id="PF07654">
    <property type="entry name" value="C1-set"/>
    <property type="match status" value="2"/>
</dbReference>
<proteinExistence type="predicted"/>
<sequence>MEGTQVIWMVKKSGVTISEIGEDGEDVNRDSHRSSGYVAHRERTEESNKEGLQDVISSLTFTPSISKHQNISITCKILCDGKVKEKTFQHKRLYAKPTAPGPIKLSLTNSGEVLCSLDIEGFYPSDIQMKWNDKTSEQKKTYQNSDGTYSVHSEYEIPGRFFSHSDSVVRVSWKHESMEDWESREMSVRDKEFPWKANVQDIKVPNLLIGREAVLKCEVSNVFPDVLTVKWLKKEKGGQDLLPVVNSQTYSISELRPEKQKNKTFTYKLCLKFKPSDEGAEFICRVEHPTLEEPTEKSTGPLTIKDEESLIVGEIQGPRRWIHKEKVALYCSVSYCSEDTQVMWMVEPTHGRVEEIFNNGEDLLTDFGYMISKETEKSDKEGLLNITSLLTLIPSVSKHVGVIFTCKITSEGQTKTKEFQAKSICG</sequence>
<keyword evidence="4" id="KW-1185">Reference proteome</keyword>
<dbReference type="InterPro" id="IPR003597">
    <property type="entry name" value="Ig_C1-set"/>
</dbReference>
<dbReference type="OrthoDB" id="10043043at2759"/>
<dbReference type="FunFam" id="2.60.40.10:FF:001774">
    <property type="entry name" value="Uncharacterized LOC100216153"/>
    <property type="match status" value="1"/>
</dbReference>
<evidence type="ECO:0000313" key="3">
    <source>
        <dbReference type="EMBL" id="PIO24583.1"/>
    </source>
</evidence>
<dbReference type="InterPro" id="IPR007110">
    <property type="entry name" value="Ig-like_dom"/>
</dbReference>
<dbReference type="PROSITE" id="PS00290">
    <property type="entry name" value="IG_MHC"/>
    <property type="match status" value="1"/>
</dbReference>
<evidence type="ECO:0000259" key="2">
    <source>
        <dbReference type="PROSITE" id="PS50835"/>
    </source>
</evidence>
<dbReference type="AlphaFoldDB" id="A0A2G9RBG4"/>
<protein>
    <recommendedName>
        <fullName evidence="2">Ig-like domain-containing protein</fullName>
    </recommendedName>
</protein>
<dbReference type="SMART" id="SM00407">
    <property type="entry name" value="IGc1"/>
    <property type="match status" value="1"/>
</dbReference>
<keyword evidence="1" id="KW-0393">Immunoglobulin domain</keyword>